<name>A0A813PYB5_9BILA</name>
<evidence type="ECO:0000313" key="5">
    <source>
        <dbReference type="Proteomes" id="UP000663845"/>
    </source>
</evidence>
<feature type="region of interest" description="Disordered" evidence="1">
    <location>
        <begin position="433"/>
        <end position="470"/>
    </location>
</feature>
<sequence length="770" mass="88646">MAELSFCAKSNDNTIADDELKSFKNEIGSILGLHDDNDEIKDQIIDDLLNNGRQSLAKYEDDIKPKTYRAEMNNADSKLIVLLKKYFYRQWETQYKLSNEWFISFLTQYQNEKAPDLYERILTRTAENGNKYLKNCPILSIALQLLFENIDDECLKNTGTFDDLWLTIINEGLKSIIKYSTYIKEEVMNEQLDKNQSVLFRALREYHRPQVFSLLKEHNVPETDTMYDSTLDEVAENGWSKGKHDIEQKITSKSEPTLHSNQQQEADQHKTLINTHSTSSLIEEATGSNEGQVQESMTDETIKVFFEQFGETIYVPVSSASTIEDVIKYVCQKSVRSMDIDYKNYYLVTKKNDEMLDNDKTLEETNILAIDDPDLRLKMRTGIREQIIKLAQIKVVGNQDKIGVNPQTQADNIQCENIDSNNAKSLLDGSEAAKSNELMTNDEKAKNLNRSEHTPISKSLETKKSNASPGFRTLSLPAQDVPSKDAANVLQKEDLADNYQQFQKKIQEIGEKITRDPVLRQKIAEKFNEINIVLCGSPRVGKSTLINAICQQELARTHAGLHACTNIISPFYLKGNTTVGDENINYRYNIWDTPGFENWDQAAIRTCFERIKEKPKSDILCMIYCASPGSFANLRQLEWLLEECKKQHIFCALVCTNKWSGFKDQREAVMKDFQDTLVKYHPKTREENGIIYFGNMGLCTSVNSKAIKDEETHREYEQSGINELIFGIMQSIDVEKVALWCMFAFENKPFWKKFFNNPTQQLKNFWTKLF</sequence>
<protein>
    <recommendedName>
        <fullName evidence="2">G domain-containing protein</fullName>
    </recommendedName>
</protein>
<evidence type="ECO:0000259" key="2">
    <source>
        <dbReference type="Pfam" id="PF01926"/>
    </source>
</evidence>
<dbReference type="EMBL" id="CAJNOG010000015">
    <property type="protein sequence ID" value="CAF0758158.1"/>
    <property type="molecule type" value="Genomic_DNA"/>
</dbReference>
<evidence type="ECO:0000256" key="1">
    <source>
        <dbReference type="SAM" id="MobiDB-lite"/>
    </source>
</evidence>
<accession>A0A813PYB5</accession>
<dbReference type="EMBL" id="CAJOAZ010007271">
    <property type="protein sequence ID" value="CAF4158675.1"/>
    <property type="molecule type" value="Genomic_DNA"/>
</dbReference>
<dbReference type="CDD" id="cd00882">
    <property type="entry name" value="Ras_like_GTPase"/>
    <property type="match status" value="1"/>
</dbReference>
<dbReference type="AlphaFoldDB" id="A0A813PYB5"/>
<evidence type="ECO:0000313" key="3">
    <source>
        <dbReference type="EMBL" id="CAF0758158.1"/>
    </source>
</evidence>
<dbReference type="SUPFAM" id="SSF52540">
    <property type="entry name" value="P-loop containing nucleoside triphosphate hydrolases"/>
    <property type="match status" value="1"/>
</dbReference>
<evidence type="ECO:0000313" key="4">
    <source>
        <dbReference type="EMBL" id="CAF4158675.1"/>
    </source>
</evidence>
<dbReference type="Gene3D" id="3.40.50.300">
    <property type="entry name" value="P-loop containing nucleotide triphosphate hydrolases"/>
    <property type="match status" value="1"/>
</dbReference>
<reference evidence="3" key="1">
    <citation type="submission" date="2021-02" db="EMBL/GenBank/DDBJ databases">
        <authorList>
            <person name="Nowell W R."/>
        </authorList>
    </citation>
    <scope>NUCLEOTIDE SEQUENCE</scope>
</reference>
<dbReference type="InterPro" id="IPR027417">
    <property type="entry name" value="P-loop_NTPase"/>
</dbReference>
<dbReference type="Pfam" id="PF01926">
    <property type="entry name" value="MMR_HSR1"/>
    <property type="match status" value="1"/>
</dbReference>
<organism evidence="3 5">
    <name type="scientific">Adineta steineri</name>
    <dbReference type="NCBI Taxonomy" id="433720"/>
    <lineage>
        <taxon>Eukaryota</taxon>
        <taxon>Metazoa</taxon>
        <taxon>Spiralia</taxon>
        <taxon>Gnathifera</taxon>
        <taxon>Rotifera</taxon>
        <taxon>Eurotatoria</taxon>
        <taxon>Bdelloidea</taxon>
        <taxon>Adinetida</taxon>
        <taxon>Adinetidae</taxon>
        <taxon>Adineta</taxon>
    </lineage>
</organism>
<dbReference type="Proteomes" id="UP000663845">
    <property type="component" value="Unassembled WGS sequence"/>
</dbReference>
<dbReference type="InterPro" id="IPR006073">
    <property type="entry name" value="GTP-bd"/>
</dbReference>
<comment type="caution">
    <text evidence="3">The sequence shown here is derived from an EMBL/GenBank/DDBJ whole genome shotgun (WGS) entry which is preliminary data.</text>
</comment>
<dbReference type="Proteomes" id="UP000663844">
    <property type="component" value="Unassembled WGS sequence"/>
</dbReference>
<gene>
    <name evidence="3" type="ORF">JYZ213_LOCUS2897</name>
    <name evidence="4" type="ORF">OXD698_LOCUS38483</name>
</gene>
<feature type="domain" description="G" evidence="2">
    <location>
        <begin position="532"/>
        <end position="649"/>
    </location>
</feature>
<feature type="compositionally biased region" description="Basic and acidic residues" evidence="1">
    <location>
        <begin position="441"/>
        <end position="464"/>
    </location>
</feature>
<proteinExistence type="predicted"/>
<dbReference type="GO" id="GO:0005525">
    <property type="term" value="F:GTP binding"/>
    <property type="evidence" value="ECO:0007669"/>
    <property type="project" value="InterPro"/>
</dbReference>